<gene>
    <name evidence="3" type="ORF">ASIM_LOCUS19004</name>
</gene>
<sequence length="160" mass="17703">MLKQEILVSTIISTMQVLAAILISTSVFLGFCMAGEPCFEDEPCPFTVAPHSVKDEAEDSGRSHNHHSTSKSEHRRFSRQLYPSDDVCNRGDLRKVIDENIVEGNAGVSRSKIYKAFFETGAARDQINLICSTSPLSYNVVSSTYCESTFKGVTCLIFHS</sequence>
<feature type="compositionally biased region" description="Basic residues" evidence="1">
    <location>
        <begin position="63"/>
        <end position="77"/>
    </location>
</feature>
<dbReference type="InterPro" id="IPR007284">
    <property type="entry name" value="Ground-like_dom"/>
</dbReference>
<feature type="region of interest" description="Disordered" evidence="1">
    <location>
        <begin position="55"/>
        <end position="77"/>
    </location>
</feature>
<organism evidence="3 4">
    <name type="scientific">Anisakis simplex</name>
    <name type="common">Herring worm</name>
    <dbReference type="NCBI Taxonomy" id="6269"/>
    <lineage>
        <taxon>Eukaryota</taxon>
        <taxon>Metazoa</taxon>
        <taxon>Ecdysozoa</taxon>
        <taxon>Nematoda</taxon>
        <taxon>Chromadorea</taxon>
        <taxon>Rhabditida</taxon>
        <taxon>Spirurina</taxon>
        <taxon>Ascaridomorpha</taxon>
        <taxon>Ascaridoidea</taxon>
        <taxon>Anisakidae</taxon>
        <taxon>Anisakis</taxon>
        <taxon>Anisakis simplex complex</taxon>
    </lineage>
</organism>
<name>A0A3P6S4G5_ANISI</name>
<evidence type="ECO:0000256" key="1">
    <source>
        <dbReference type="SAM" id="MobiDB-lite"/>
    </source>
</evidence>
<keyword evidence="4" id="KW-1185">Reference proteome</keyword>
<proteinExistence type="predicted"/>
<dbReference type="OrthoDB" id="5873923at2759"/>
<dbReference type="Pfam" id="PF04155">
    <property type="entry name" value="Ground-like"/>
    <property type="match status" value="1"/>
</dbReference>
<evidence type="ECO:0000259" key="2">
    <source>
        <dbReference type="Pfam" id="PF04155"/>
    </source>
</evidence>
<dbReference type="EMBL" id="UYRR01036436">
    <property type="protein sequence ID" value="VDK67039.1"/>
    <property type="molecule type" value="Genomic_DNA"/>
</dbReference>
<evidence type="ECO:0000313" key="3">
    <source>
        <dbReference type="EMBL" id="VDK67039.1"/>
    </source>
</evidence>
<dbReference type="AlphaFoldDB" id="A0A3P6S4G5"/>
<dbReference type="Proteomes" id="UP000267096">
    <property type="component" value="Unassembled WGS sequence"/>
</dbReference>
<reference evidence="3 4" key="1">
    <citation type="submission" date="2018-11" db="EMBL/GenBank/DDBJ databases">
        <authorList>
            <consortium name="Pathogen Informatics"/>
        </authorList>
    </citation>
    <scope>NUCLEOTIDE SEQUENCE [LARGE SCALE GENOMIC DNA]</scope>
</reference>
<accession>A0A3P6S4G5</accession>
<protein>
    <recommendedName>
        <fullName evidence="2">Ground-like domain-containing protein</fullName>
    </recommendedName>
</protein>
<feature type="domain" description="Ground-like" evidence="2">
    <location>
        <begin position="85"/>
        <end position="158"/>
    </location>
</feature>
<evidence type="ECO:0000313" key="4">
    <source>
        <dbReference type="Proteomes" id="UP000267096"/>
    </source>
</evidence>